<protein>
    <submittedName>
        <fullName evidence="1">Uncharacterized protein</fullName>
    </submittedName>
</protein>
<name>A0A6J5N837_9CAUD</name>
<organism evidence="1">
    <name type="scientific">uncultured Caudovirales phage</name>
    <dbReference type="NCBI Taxonomy" id="2100421"/>
    <lineage>
        <taxon>Viruses</taxon>
        <taxon>Duplodnaviria</taxon>
        <taxon>Heunggongvirae</taxon>
        <taxon>Uroviricota</taxon>
        <taxon>Caudoviricetes</taxon>
        <taxon>Peduoviridae</taxon>
        <taxon>Maltschvirus</taxon>
        <taxon>Maltschvirus maltsch</taxon>
    </lineage>
</organism>
<gene>
    <name evidence="1" type="ORF">UFOVP649_108</name>
</gene>
<sequence>MNFNDLIGLEHGWGGNPGDGSGKADCFLLACEVHKRLGYHDYREDFGWVFEKYTEQTFPFRWIVKWLNENGERLEEPKPHAVVLFDSKLGAALGSVMNNGEVLYIAPSGLVVRAVIPPTIGHYFWMNR</sequence>
<reference evidence="1" key="1">
    <citation type="submission" date="2020-04" db="EMBL/GenBank/DDBJ databases">
        <authorList>
            <person name="Chiriac C."/>
            <person name="Salcher M."/>
            <person name="Ghai R."/>
            <person name="Kavagutti S V."/>
        </authorList>
    </citation>
    <scope>NUCLEOTIDE SEQUENCE</scope>
</reference>
<evidence type="ECO:0000313" key="1">
    <source>
        <dbReference type="EMBL" id="CAB4155209.1"/>
    </source>
</evidence>
<proteinExistence type="predicted"/>
<dbReference type="EMBL" id="LR796624">
    <property type="protein sequence ID" value="CAB4155209.1"/>
    <property type="molecule type" value="Genomic_DNA"/>
</dbReference>
<accession>A0A6J5N837</accession>